<reference evidence="2 3" key="1">
    <citation type="submission" date="2023-11" db="EMBL/GenBank/DDBJ databases">
        <title>Plant-associative lifestyle of Vibrio porteresiae and its evolutionary dynamics.</title>
        <authorList>
            <person name="Rameshkumar N."/>
            <person name="Kirti K."/>
        </authorList>
    </citation>
    <scope>NUCLEOTIDE SEQUENCE [LARGE SCALE GENOMIC DNA]</scope>
    <source>
        <strain evidence="2 3">MSSRF60</strain>
    </source>
</reference>
<sequence length="174" mass="20480">MDLVGEKEVTFSSSDLIISKTDLQGKLTYANRTFMRVANYAEHQLLGQNHNIIRHPTMPRGVFYGLWSTLKTGKEFFGFIKNYTSDKNYYWVFANVTPDLVNGKAVGYFSVRRTPPKQAIPYVEKIYHQMTDIERSADRSKASELSWHWLNDLIRNEYHQSYEEFALSLYKKYR</sequence>
<evidence type="ECO:0000259" key="1">
    <source>
        <dbReference type="Pfam" id="PF08447"/>
    </source>
</evidence>
<protein>
    <submittedName>
        <fullName evidence="2">PAS domain-containing protein</fullName>
    </submittedName>
</protein>
<dbReference type="InterPro" id="IPR035965">
    <property type="entry name" value="PAS-like_dom_sf"/>
</dbReference>
<gene>
    <name evidence="2" type="ORF">SBW85_15580</name>
</gene>
<dbReference type="Pfam" id="PF08447">
    <property type="entry name" value="PAS_3"/>
    <property type="match status" value="1"/>
</dbReference>
<evidence type="ECO:0000313" key="2">
    <source>
        <dbReference type="EMBL" id="MDW6019119.1"/>
    </source>
</evidence>
<accession>A0ABU4ILI3</accession>
<keyword evidence="3" id="KW-1185">Reference proteome</keyword>
<comment type="caution">
    <text evidence="2">The sequence shown here is derived from an EMBL/GenBank/DDBJ whole genome shotgun (WGS) entry which is preliminary data.</text>
</comment>
<proteinExistence type="predicted"/>
<dbReference type="RefSeq" id="WP_102942605.1">
    <property type="nucleotide sequence ID" value="NZ_AP024894.1"/>
</dbReference>
<dbReference type="SUPFAM" id="SSF55785">
    <property type="entry name" value="PYP-like sensor domain (PAS domain)"/>
    <property type="match status" value="1"/>
</dbReference>
<dbReference type="CDD" id="cd00130">
    <property type="entry name" value="PAS"/>
    <property type="match status" value="1"/>
</dbReference>
<dbReference type="Proteomes" id="UP001272325">
    <property type="component" value="Unassembled WGS sequence"/>
</dbReference>
<name>A0ABU4ILI3_9VIBR</name>
<dbReference type="EMBL" id="JAWRCN010000002">
    <property type="protein sequence ID" value="MDW6019119.1"/>
    <property type="molecule type" value="Genomic_DNA"/>
</dbReference>
<organism evidence="2 3">
    <name type="scientific">Vibrio plantisponsor</name>
    <dbReference type="NCBI Taxonomy" id="664643"/>
    <lineage>
        <taxon>Bacteria</taxon>
        <taxon>Pseudomonadati</taxon>
        <taxon>Pseudomonadota</taxon>
        <taxon>Gammaproteobacteria</taxon>
        <taxon>Vibrionales</taxon>
        <taxon>Vibrionaceae</taxon>
        <taxon>Vibrio</taxon>
    </lineage>
</organism>
<dbReference type="InterPro" id="IPR000014">
    <property type="entry name" value="PAS"/>
</dbReference>
<feature type="domain" description="PAS fold-3" evidence="1">
    <location>
        <begin position="28"/>
        <end position="106"/>
    </location>
</feature>
<dbReference type="Gene3D" id="3.30.450.20">
    <property type="entry name" value="PAS domain"/>
    <property type="match status" value="1"/>
</dbReference>
<dbReference type="InterPro" id="IPR013655">
    <property type="entry name" value="PAS_fold_3"/>
</dbReference>
<evidence type="ECO:0000313" key="3">
    <source>
        <dbReference type="Proteomes" id="UP001272325"/>
    </source>
</evidence>